<organism evidence="1">
    <name type="scientific">Anguilla anguilla</name>
    <name type="common">European freshwater eel</name>
    <name type="synonym">Muraena anguilla</name>
    <dbReference type="NCBI Taxonomy" id="7936"/>
    <lineage>
        <taxon>Eukaryota</taxon>
        <taxon>Metazoa</taxon>
        <taxon>Chordata</taxon>
        <taxon>Craniata</taxon>
        <taxon>Vertebrata</taxon>
        <taxon>Euteleostomi</taxon>
        <taxon>Actinopterygii</taxon>
        <taxon>Neopterygii</taxon>
        <taxon>Teleostei</taxon>
        <taxon>Anguilliformes</taxon>
        <taxon>Anguillidae</taxon>
        <taxon>Anguilla</taxon>
    </lineage>
</organism>
<evidence type="ECO:0000313" key="1">
    <source>
        <dbReference type="EMBL" id="JAH56297.1"/>
    </source>
</evidence>
<sequence>MAAVQAWQRITREYTQHLVMSLGHRLKAVIACKGYATKY</sequence>
<dbReference type="Gene3D" id="3.30.420.10">
    <property type="entry name" value="Ribonuclease H-like superfamily/Ribonuclease H"/>
    <property type="match status" value="1"/>
</dbReference>
<reference evidence="1" key="2">
    <citation type="journal article" date="2015" name="Fish Shellfish Immunol.">
        <title>Early steps in the European eel (Anguilla anguilla)-Vibrio vulnificus interaction in the gills: Role of the RtxA13 toxin.</title>
        <authorList>
            <person name="Callol A."/>
            <person name="Pajuelo D."/>
            <person name="Ebbesson L."/>
            <person name="Teles M."/>
            <person name="MacKenzie S."/>
            <person name="Amaro C."/>
        </authorList>
    </citation>
    <scope>NUCLEOTIDE SEQUENCE</scope>
</reference>
<dbReference type="EMBL" id="GBXM01052280">
    <property type="protein sequence ID" value="JAH56297.1"/>
    <property type="molecule type" value="Transcribed_RNA"/>
</dbReference>
<dbReference type="GO" id="GO:0003676">
    <property type="term" value="F:nucleic acid binding"/>
    <property type="evidence" value="ECO:0007669"/>
    <property type="project" value="InterPro"/>
</dbReference>
<proteinExistence type="predicted"/>
<reference evidence="1" key="1">
    <citation type="submission" date="2014-11" db="EMBL/GenBank/DDBJ databases">
        <authorList>
            <person name="Amaro Gonzalez C."/>
        </authorList>
    </citation>
    <scope>NUCLEOTIDE SEQUENCE</scope>
</reference>
<dbReference type="InterPro" id="IPR036397">
    <property type="entry name" value="RNaseH_sf"/>
</dbReference>
<accession>A0A0E9TS75</accession>
<dbReference type="AlphaFoldDB" id="A0A0E9TS75"/>
<name>A0A0E9TS75_ANGAN</name>
<protein>
    <submittedName>
        <fullName evidence="1">Uncharacterized protein</fullName>
    </submittedName>
</protein>